<dbReference type="EMBL" id="FTNR01000002">
    <property type="protein sequence ID" value="SIR77471.1"/>
    <property type="molecule type" value="Genomic_DNA"/>
</dbReference>
<dbReference type="Proteomes" id="UP000185936">
    <property type="component" value="Unassembled WGS sequence"/>
</dbReference>
<evidence type="ECO:0000313" key="1">
    <source>
        <dbReference type="EMBL" id="SIR77471.1"/>
    </source>
</evidence>
<evidence type="ECO:0000313" key="2">
    <source>
        <dbReference type="Proteomes" id="UP000185936"/>
    </source>
</evidence>
<proteinExistence type="predicted"/>
<protein>
    <submittedName>
        <fullName evidence="1">Uncharacterized protein</fullName>
    </submittedName>
</protein>
<dbReference type="AlphaFoldDB" id="A0A1N7DNY2"/>
<reference evidence="2" key="1">
    <citation type="submission" date="2017-01" db="EMBL/GenBank/DDBJ databases">
        <authorList>
            <person name="Varghese N."/>
            <person name="Submissions S."/>
        </authorList>
    </citation>
    <scope>NUCLEOTIDE SEQUENCE [LARGE SCALE GENOMIC DNA]</scope>
    <source>
        <strain evidence="2">type strain: HArc-</strain>
    </source>
</reference>
<dbReference type="Pfam" id="PF10083">
    <property type="entry name" value="DUF2321"/>
    <property type="match status" value="1"/>
</dbReference>
<sequence length="144" mass="16494">MTDYYLAICASGHLIDSDEVTVTEQINKDSFMQKQYPRQNYNVSYDFCPDCGAEVLTSCPECNSNLQIEYHGPPYPEENHIPSFCYSCGKSFPWTATVEAEKQREGNFLDIDDSEIDGHFYPNFVYEINLCYKVKADQAVLVLN</sequence>
<dbReference type="InterPro" id="IPR016891">
    <property type="entry name" value="DUF2321"/>
</dbReference>
<name>A0A1N7DNY2_9EURY</name>
<gene>
    <name evidence="1" type="ORF">SAMN05421752_102404</name>
</gene>
<accession>A0A1N7DNY2</accession>
<keyword evidence="2" id="KW-1185">Reference proteome</keyword>
<dbReference type="OrthoDB" id="176300at2157"/>
<dbReference type="RefSeq" id="WP_076608076.1">
    <property type="nucleotide sequence ID" value="NZ_FTNR01000002.1"/>
</dbReference>
<organism evidence="1 2">
    <name type="scientific">Natronorubrum thiooxidans</name>
    <dbReference type="NCBI Taxonomy" id="308853"/>
    <lineage>
        <taxon>Archaea</taxon>
        <taxon>Methanobacteriati</taxon>
        <taxon>Methanobacteriota</taxon>
        <taxon>Stenosarchaea group</taxon>
        <taxon>Halobacteria</taxon>
        <taxon>Halobacteriales</taxon>
        <taxon>Natrialbaceae</taxon>
        <taxon>Natronorubrum</taxon>
    </lineage>
</organism>